<accession>A0A1H8SDE4</accession>
<dbReference type="PRINTS" id="PR00119">
    <property type="entry name" value="CATATPASE"/>
</dbReference>
<dbReference type="SUPFAM" id="SSF81665">
    <property type="entry name" value="Calcium ATPase, transmembrane domain M"/>
    <property type="match status" value="1"/>
</dbReference>
<evidence type="ECO:0000313" key="13">
    <source>
        <dbReference type="EMBL" id="SEO76740.1"/>
    </source>
</evidence>
<dbReference type="SMART" id="SM00831">
    <property type="entry name" value="Cation_ATPase_N"/>
    <property type="match status" value="1"/>
</dbReference>
<dbReference type="PANTHER" id="PTHR43294">
    <property type="entry name" value="SODIUM/POTASSIUM-TRANSPORTING ATPASE SUBUNIT ALPHA"/>
    <property type="match status" value="1"/>
</dbReference>
<keyword evidence="5" id="KW-0479">Metal-binding</keyword>
<dbReference type="Proteomes" id="UP000198814">
    <property type="component" value="Unassembled WGS sequence"/>
</dbReference>
<evidence type="ECO:0000256" key="11">
    <source>
        <dbReference type="SAM" id="Phobius"/>
    </source>
</evidence>
<evidence type="ECO:0000259" key="12">
    <source>
        <dbReference type="SMART" id="SM00831"/>
    </source>
</evidence>
<dbReference type="Pfam" id="PF00122">
    <property type="entry name" value="E1-E2_ATPase"/>
    <property type="match status" value="1"/>
</dbReference>
<feature type="transmembrane region" description="Helical" evidence="11">
    <location>
        <begin position="289"/>
        <end position="315"/>
    </location>
</feature>
<evidence type="ECO:0000256" key="2">
    <source>
        <dbReference type="ARBA" id="ARBA00005675"/>
    </source>
</evidence>
<gene>
    <name evidence="13" type="ORF">SAMN05216333_11827</name>
</gene>
<dbReference type="GO" id="GO:0005886">
    <property type="term" value="C:plasma membrane"/>
    <property type="evidence" value="ECO:0007669"/>
    <property type="project" value="UniProtKB-SubCell"/>
</dbReference>
<dbReference type="PRINTS" id="PR00120">
    <property type="entry name" value="HATPASE"/>
</dbReference>
<keyword evidence="8" id="KW-1278">Translocase</keyword>
<dbReference type="GO" id="GO:1990573">
    <property type="term" value="P:potassium ion import across plasma membrane"/>
    <property type="evidence" value="ECO:0007669"/>
    <property type="project" value="TreeGrafter"/>
</dbReference>
<dbReference type="PROSITE" id="PS00154">
    <property type="entry name" value="ATPASE_E1_E2"/>
    <property type="match status" value="1"/>
</dbReference>
<feature type="transmembrane region" description="Helical" evidence="11">
    <location>
        <begin position="777"/>
        <end position="796"/>
    </location>
</feature>
<feature type="transmembrane region" description="Helical" evidence="11">
    <location>
        <begin position="79"/>
        <end position="112"/>
    </location>
</feature>
<evidence type="ECO:0000313" key="14">
    <source>
        <dbReference type="Proteomes" id="UP000198814"/>
    </source>
</evidence>
<comment type="similarity">
    <text evidence="2">Belongs to the cation transport ATPase (P-type) (TC 3.A.3) family. Type IIA subfamily.</text>
</comment>
<dbReference type="InterPro" id="IPR023214">
    <property type="entry name" value="HAD_sf"/>
</dbReference>
<dbReference type="Pfam" id="PF00690">
    <property type="entry name" value="Cation_ATPase_N"/>
    <property type="match status" value="1"/>
</dbReference>
<feature type="transmembrane region" description="Helical" evidence="11">
    <location>
        <begin position="846"/>
        <end position="866"/>
    </location>
</feature>
<feature type="domain" description="Cation-transporting P-type ATPase N-terminal" evidence="12">
    <location>
        <begin position="21"/>
        <end position="95"/>
    </location>
</feature>
<feature type="transmembrane region" description="Helical" evidence="11">
    <location>
        <begin position="263"/>
        <end position="283"/>
    </location>
</feature>
<keyword evidence="9 11" id="KW-1133">Transmembrane helix</keyword>
<dbReference type="Gene3D" id="1.20.1110.10">
    <property type="entry name" value="Calcium-transporting ATPase, transmembrane domain"/>
    <property type="match status" value="1"/>
</dbReference>
<dbReference type="GO" id="GO:0005524">
    <property type="term" value="F:ATP binding"/>
    <property type="evidence" value="ECO:0007669"/>
    <property type="project" value="UniProtKB-KW"/>
</dbReference>
<dbReference type="InterPro" id="IPR001757">
    <property type="entry name" value="P_typ_ATPase"/>
</dbReference>
<dbReference type="GO" id="GO:0030007">
    <property type="term" value="P:intracellular potassium ion homeostasis"/>
    <property type="evidence" value="ECO:0007669"/>
    <property type="project" value="TreeGrafter"/>
</dbReference>
<dbReference type="SFLD" id="SFLDS00003">
    <property type="entry name" value="Haloacid_Dehalogenase"/>
    <property type="match status" value="1"/>
</dbReference>
<dbReference type="Gene3D" id="3.40.1110.10">
    <property type="entry name" value="Calcium-transporting ATPase, cytoplasmic domain N"/>
    <property type="match status" value="1"/>
</dbReference>
<dbReference type="SUPFAM" id="SSF56784">
    <property type="entry name" value="HAD-like"/>
    <property type="match status" value="1"/>
</dbReference>
<evidence type="ECO:0000256" key="8">
    <source>
        <dbReference type="ARBA" id="ARBA00022967"/>
    </source>
</evidence>
<keyword evidence="7" id="KW-0067">ATP-binding</keyword>
<dbReference type="AlphaFoldDB" id="A0A1H8SDE4"/>
<dbReference type="SUPFAM" id="SSF81660">
    <property type="entry name" value="Metal cation-transporting ATPase, ATP-binding domain N"/>
    <property type="match status" value="1"/>
</dbReference>
<protein>
    <submittedName>
        <fullName evidence="13">ATPase, P-type (Transporting), HAD superfamily, subfamily IC</fullName>
    </submittedName>
</protein>
<dbReference type="InterPro" id="IPR050510">
    <property type="entry name" value="Cation_transp_ATPase_P-type"/>
</dbReference>
<dbReference type="OrthoDB" id="8552577at2"/>
<dbReference type="Gene3D" id="2.70.150.10">
    <property type="entry name" value="Calcium-transporting ATPase, cytoplasmic transduction domain A"/>
    <property type="match status" value="1"/>
</dbReference>
<evidence type="ECO:0000256" key="9">
    <source>
        <dbReference type="ARBA" id="ARBA00022989"/>
    </source>
</evidence>
<dbReference type="Pfam" id="PF13246">
    <property type="entry name" value="Cation_ATPase"/>
    <property type="match status" value="1"/>
</dbReference>
<dbReference type="SUPFAM" id="SSF81653">
    <property type="entry name" value="Calcium ATPase, transduction domain A"/>
    <property type="match status" value="1"/>
</dbReference>
<dbReference type="GO" id="GO:0046872">
    <property type="term" value="F:metal ion binding"/>
    <property type="evidence" value="ECO:0007669"/>
    <property type="project" value="UniProtKB-KW"/>
</dbReference>
<dbReference type="InterPro" id="IPR004014">
    <property type="entry name" value="ATPase_P-typ_cation-transptr_N"/>
</dbReference>
<evidence type="ECO:0000256" key="5">
    <source>
        <dbReference type="ARBA" id="ARBA00022723"/>
    </source>
</evidence>
<dbReference type="STRING" id="42354.SAMN05216333_11827"/>
<comment type="subcellular location">
    <subcellularLocation>
        <location evidence="1">Cell membrane</location>
        <topology evidence="1">Multi-pass membrane protein</topology>
    </subcellularLocation>
</comment>
<dbReference type="Pfam" id="PF00689">
    <property type="entry name" value="Cation_ATPase_C"/>
    <property type="match status" value="1"/>
</dbReference>
<dbReference type="GO" id="GO:0006883">
    <property type="term" value="P:intracellular sodium ion homeostasis"/>
    <property type="evidence" value="ECO:0007669"/>
    <property type="project" value="TreeGrafter"/>
</dbReference>
<dbReference type="InterPro" id="IPR023298">
    <property type="entry name" value="ATPase_P-typ_TM_dom_sf"/>
</dbReference>
<dbReference type="Pfam" id="PF08282">
    <property type="entry name" value="Hydrolase_3"/>
    <property type="match status" value="1"/>
</dbReference>
<dbReference type="RefSeq" id="WP_090320431.1">
    <property type="nucleotide sequence ID" value="NZ_FNOE01000019.1"/>
</dbReference>
<dbReference type="InterPro" id="IPR008250">
    <property type="entry name" value="ATPase_P-typ_transduc_dom_A_sf"/>
</dbReference>
<evidence type="ECO:0000256" key="10">
    <source>
        <dbReference type="ARBA" id="ARBA00023136"/>
    </source>
</evidence>
<dbReference type="GO" id="GO:0016887">
    <property type="term" value="F:ATP hydrolysis activity"/>
    <property type="evidence" value="ECO:0007669"/>
    <property type="project" value="InterPro"/>
</dbReference>
<keyword evidence="6" id="KW-0547">Nucleotide-binding</keyword>
<evidence type="ECO:0000256" key="1">
    <source>
        <dbReference type="ARBA" id="ARBA00004651"/>
    </source>
</evidence>
<dbReference type="GO" id="GO:0036376">
    <property type="term" value="P:sodium ion export across plasma membrane"/>
    <property type="evidence" value="ECO:0007669"/>
    <property type="project" value="TreeGrafter"/>
</dbReference>
<dbReference type="GO" id="GO:1902600">
    <property type="term" value="P:proton transmembrane transport"/>
    <property type="evidence" value="ECO:0007669"/>
    <property type="project" value="TreeGrafter"/>
</dbReference>
<keyword evidence="4 11" id="KW-0812">Transmembrane</keyword>
<sequence>MENDAAKHDEKSTGKSLHGLAWHALPPDEIAALWKTSKQSGLTAQEAAQRLSDFGENCLPEPVRRAAWLRFLLQFHNPLIYVLLLAGSVTLALGGLVDALVILGVVVINAVIGFVQEGKAERALDAVRGMLAARAAVVRDGERQHIDAAQLVPGDLVLLESGDKIPADLRLIHTRNLQVIESALTGESAPVEKESAAVSQQANLADRTNMCYSGTLVSYGQAQGIVVATGVLTEIGRIGAMVSDVKSLVTPLTRRLDQFARQITAFILGVAAVTLLYGYYIAQLPLFDLFLAVVGLAVAAIPEGMPAIVTIVLAIGTRVMARKKTIVRRLPAVETLGSVSVICTDKTGTLTRNEMTAVRLVLAGFEITVSGAGYAPDGGFHINGVSIDPAAIAGFEDLARCALLCNDARIHHDAADNWTLTGDPTEGALMTLAHKAGMEPSGAAPQWPRVDAIPFESERQYMVTLNHDHGGRHLLFLKGAPERVFSLCKTQSGGTAIDRDYWEAAVTRAAQAGERVLALAQAHWTENRQDIEVSDIAPRFELLGLVGIIDPPREEAIAAVAECHSAGVRVKMVTGDHAITAAAIGSQLGLVSGRTLTGDAIENLDDSALREHALTTDIFARATPEHKLRLITALQSQGHLVAMTGDGVNDAPALKAADIGVAMGQKGTDAAREASDLVLTDDNFATIASAIREGRVVYDNIKKSLMHMLPTNGGEAGVILLAIFAGLPLPVTAGQILWVNTVTSVTLALALAFEPAERGVMTLAPRPPGEPLITQALGLRILFVIVLMVAATFAIFNWELQRGSSLETARTAAVNMIVVCELFYLFNVRHFTAHAFRLETLRGSPAVLLVSGILIVLQLAFTYTAPMHHLFKSVALDIHSWAAILSLGLLLFLCVEAEKTFLRIARIDRL</sequence>
<keyword evidence="14" id="KW-1185">Reference proteome</keyword>
<dbReference type="EMBL" id="FODO01000018">
    <property type="protein sequence ID" value="SEO76740.1"/>
    <property type="molecule type" value="Genomic_DNA"/>
</dbReference>
<keyword evidence="10 11" id="KW-0472">Membrane</keyword>
<feature type="transmembrane region" description="Helical" evidence="11">
    <location>
        <begin position="712"/>
        <end position="731"/>
    </location>
</feature>
<dbReference type="SFLD" id="SFLDF00027">
    <property type="entry name" value="p-type_atpase"/>
    <property type="match status" value="1"/>
</dbReference>
<dbReference type="InterPro" id="IPR006068">
    <property type="entry name" value="ATPase_P-typ_cation-transptr_C"/>
</dbReference>
<feature type="transmembrane region" description="Helical" evidence="11">
    <location>
        <begin position="878"/>
        <end position="897"/>
    </location>
</feature>
<proteinExistence type="inferred from homology"/>
<organism evidence="13 14">
    <name type="scientific">Nitrosomonas oligotropha</name>
    <dbReference type="NCBI Taxonomy" id="42354"/>
    <lineage>
        <taxon>Bacteria</taxon>
        <taxon>Pseudomonadati</taxon>
        <taxon>Pseudomonadota</taxon>
        <taxon>Betaproteobacteria</taxon>
        <taxon>Nitrosomonadales</taxon>
        <taxon>Nitrosomonadaceae</taxon>
        <taxon>Nitrosomonas</taxon>
    </lineage>
</organism>
<dbReference type="PANTHER" id="PTHR43294:SF20">
    <property type="entry name" value="P-TYPE ATPASE"/>
    <property type="match status" value="1"/>
</dbReference>
<dbReference type="SFLD" id="SFLDG00002">
    <property type="entry name" value="C1.7:_P-type_atpase_like"/>
    <property type="match status" value="1"/>
</dbReference>
<dbReference type="InterPro" id="IPR018303">
    <property type="entry name" value="ATPase_P-typ_P_site"/>
</dbReference>
<evidence type="ECO:0000256" key="7">
    <source>
        <dbReference type="ARBA" id="ARBA00022840"/>
    </source>
</evidence>
<dbReference type="InterPro" id="IPR036412">
    <property type="entry name" value="HAD-like_sf"/>
</dbReference>
<name>A0A1H8SDE4_9PROT</name>
<dbReference type="InterPro" id="IPR059000">
    <property type="entry name" value="ATPase_P-type_domA"/>
</dbReference>
<dbReference type="GO" id="GO:0005391">
    <property type="term" value="F:P-type sodium:potassium-exchanging transporter activity"/>
    <property type="evidence" value="ECO:0007669"/>
    <property type="project" value="TreeGrafter"/>
</dbReference>
<evidence type="ECO:0000256" key="6">
    <source>
        <dbReference type="ARBA" id="ARBA00022741"/>
    </source>
</evidence>
<dbReference type="NCBIfam" id="TIGR01494">
    <property type="entry name" value="ATPase_P-type"/>
    <property type="match status" value="3"/>
</dbReference>
<reference evidence="14" key="1">
    <citation type="submission" date="2016-10" db="EMBL/GenBank/DDBJ databases">
        <authorList>
            <person name="Varghese N."/>
            <person name="Submissions S."/>
        </authorList>
    </citation>
    <scope>NUCLEOTIDE SEQUENCE [LARGE SCALE GENOMIC DNA]</scope>
    <source>
        <strain evidence="14">Nm76</strain>
    </source>
</reference>
<dbReference type="FunFam" id="2.70.150.10:FF:000016">
    <property type="entry name" value="Calcium-transporting P-type ATPase putative"/>
    <property type="match status" value="1"/>
</dbReference>
<feature type="transmembrane region" description="Helical" evidence="11">
    <location>
        <begin position="808"/>
        <end position="826"/>
    </location>
</feature>
<keyword evidence="3" id="KW-1003">Cell membrane</keyword>
<feature type="transmembrane region" description="Helical" evidence="11">
    <location>
        <begin position="737"/>
        <end position="756"/>
    </location>
</feature>
<evidence type="ECO:0000256" key="4">
    <source>
        <dbReference type="ARBA" id="ARBA00022692"/>
    </source>
</evidence>
<dbReference type="InterPro" id="IPR044492">
    <property type="entry name" value="P_typ_ATPase_HD_dom"/>
</dbReference>
<dbReference type="InterPro" id="IPR023299">
    <property type="entry name" value="ATPase_P-typ_cyto_dom_N"/>
</dbReference>
<dbReference type="Gene3D" id="3.40.50.1000">
    <property type="entry name" value="HAD superfamily/HAD-like"/>
    <property type="match status" value="1"/>
</dbReference>
<evidence type="ECO:0000256" key="3">
    <source>
        <dbReference type="ARBA" id="ARBA00022475"/>
    </source>
</evidence>